<proteinExistence type="predicted"/>
<dbReference type="KEGG" id="vg:40075818"/>
<name>A0A1U9WQR7_9CAUD</name>
<organism evidence="1 2">
    <name type="scientific">Geobacillus phage TP-84</name>
    <dbReference type="NCBI Taxonomy" id="1965361"/>
    <lineage>
        <taxon>Viruses</taxon>
        <taxon>Duplodnaviria</taxon>
        <taxon>Heunggongvirae</taxon>
        <taxon>Uroviricota</taxon>
        <taxon>Caudoviricetes</taxon>
        <taxon>Saundersvirus</taxon>
        <taxon>Saundersvirus Tp84</taxon>
    </lineage>
</organism>
<dbReference type="Proteomes" id="UP000225660">
    <property type="component" value="Segment"/>
</dbReference>
<protein>
    <submittedName>
        <fullName evidence="1">Uncharacterized protein</fullName>
    </submittedName>
</protein>
<evidence type="ECO:0000313" key="2">
    <source>
        <dbReference type="Proteomes" id="UP000225660"/>
    </source>
</evidence>
<keyword evidence="2" id="KW-1185">Reference proteome</keyword>
<accession>A0A1U9WQR7</accession>
<sequence length="135" mass="14025">MNLQPKIVSIAGQKEFLATTQGLVHKVGGVTLDASKFTPDENGFIKAGSALALTASGKAEPFNVSTPGDPSTANGTPYILAHDVQIKDGTTNIDAVAGVLEAAYLKSSVVTTAEPGRVVVTQDFIDASNGRFHLR</sequence>
<dbReference type="RefSeq" id="YP_009600056.1">
    <property type="nucleotide sequence ID" value="NC_041918.2"/>
</dbReference>
<dbReference type="GeneID" id="40075818"/>
<dbReference type="EMBL" id="KY565347">
    <property type="protein sequence ID" value="AQY55109.1"/>
    <property type="molecule type" value="Genomic_DNA"/>
</dbReference>
<evidence type="ECO:0000313" key="1">
    <source>
        <dbReference type="EMBL" id="AQY55109.1"/>
    </source>
</evidence>
<reference evidence="1" key="1">
    <citation type="submission" date="2017-10" db="EMBL/GenBank/DDBJ databases">
        <title>Sequence, genome organization and annotation of the thermophilic 47,7-kb bacterophage TO-84 that infects Geobacillus stearothermophilus.</title>
        <authorList>
            <person name="Skowron P.M."/>
            <person name="Kropinski A."/>
            <person name="Los M."/>
        </authorList>
    </citation>
    <scope>NUCLEOTIDE SEQUENCE [LARGE SCALE GENOMIC DNA]</scope>
</reference>